<evidence type="ECO:0000256" key="2">
    <source>
        <dbReference type="ARBA" id="ARBA00022723"/>
    </source>
</evidence>
<dbReference type="InterPro" id="IPR023885">
    <property type="entry name" value="4Fe4S-binding_SPASM_dom"/>
</dbReference>
<keyword evidence="4" id="KW-0411">Iron-sulfur</keyword>
<evidence type="ECO:0000256" key="3">
    <source>
        <dbReference type="ARBA" id="ARBA00023004"/>
    </source>
</evidence>
<evidence type="ECO:0000256" key="4">
    <source>
        <dbReference type="ARBA" id="ARBA00023014"/>
    </source>
</evidence>
<dbReference type="PANTHER" id="PTHR11228">
    <property type="entry name" value="RADICAL SAM DOMAIN PROTEIN"/>
    <property type="match status" value="1"/>
</dbReference>
<evidence type="ECO:0000313" key="7">
    <source>
        <dbReference type="EMBL" id="HIH10085.1"/>
    </source>
</evidence>
<feature type="domain" description="Radical SAM core" evidence="5">
    <location>
        <begin position="47"/>
        <end position="225"/>
    </location>
</feature>
<dbReference type="Pfam" id="PF13186">
    <property type="entry name" value="SPASM"/>
    <property type="match status" value="1"/>
</dbReference>
<gene>
    <name evidence="7" type="ORF">HA254_05460</name>
</gene>
<evidence type="ECO:0000313" key="8">
    <source>
        <dbReference type="Proteomes" id="UP000565078"/>
    </source>
</evidence>
<dbReference type="SFLD" id="SFLDS00029">
    <property type="entry name" value="Radical_SAM"/>
    <property type="match status" value="1"/>
</dbReference>
<organism evidence="7 8">
    <name type="scientific">Candidatus Iainarchaeum sp</name>
    <dbReference type="NCBI Taxonomy" id="3101447"/>
    <lineage>
        <taxon>Archaea</taxon>
        <taxon>Candidatus Iainarchaeota</taxon>
        <taxon>Candidatus Iainarchaeia</taxon>
        <taxon>Candidatus Iainarchaeales</taxon>
        <taxon>Candidatus Iainarchaeaceae</taxon>
        <taxon>Candidatus Iainarchaeum</taxon>
    </lineage>
</organism>
<name>A0A7J4J122_9ARCH</name>
<feature type="domain" description="4Fe4S-binding SPASM" evidence="6">
    <location>
        <begin position="300"/>
        <end position="347"/>
    </location>
</feature>
<dbReference type="InterPro" id="IPR058240">
    <property type="entry name" value="rSAM_sf"/>
</dbReference>
<dbReference type="EMBL" id="DUGC01000085">
    <property type="protein sequence ID" value="HIH10085.1"/>
    <property type="molecule type" value="Genomic_DNA"/>
</dbReference>
<dbReference type="GO" id="GO:0046872">
    <property type="term" value="F:metal ion binding"/>
    <property type="evidence" value="ECO:0007669"/>
    <property type="project" value="UniProtKB-KW"/>
</dbReference>
<dbReference type="Proteomes" id="UP000565078">
    <property type="component" value="Unassembled WGS sequence"/>
</dbReference>
<reference evidence="8" key="1">
    <citation type="journal article" date="2020" name="bioRxiv">
        <title>A rank-normalized archaeal taxonomy based on genome phylogeny resolves widespread incomplete and uneven classifications.</title>
        <authorList>
            <person name="Rinke C."/>
            <person name="Chuvochina M."/>
            <person name="Mussig A.J."/>
            <person name="Chaumeil P.-A."/>
            <person name="Waite D.W."/>
            <person name="Whitman W.B."/>
            <person name="Parks D.H."/>
            <person name="Hugenholtz P."/>
        </authorList>
    </citation>
    <scope>NUCLEOTIDE SEQUENCE [LARGE SCALE GENOMIC DNA]</scope>
</reference>
<dbReference type="CDD" id="cd01335">
    <property type="entry name" value="Radical_SAM"/>
    <property type="match status" value="1"/>
</dbReference>
<dbReference type="InterPro" id="IPR050377">
    <property type="entry name" value="Radical_SAM_PqqE_MftC-like"/>
</dbReference>
<evidence type="ECO:0000259" key="5">
    <source>
        <dbReference type="Pfam" id="PF04055"/>
    </source>
</evidence>
<sequence length="383" mass="42885">MKIYPCVPKVFEGNFPANYINDVNGWAFSKKELENNKGKLLTLDIDFGNFCSLNCPHCFRRNNRVDIGARRPMGYDDLVELILSAKKLGLSSVKFLGAGEPFENLRFLEFLRFLRRNEIIPLIFTKGTVIGDDRLVAKWYSHYGIFSGEELVAELAKVNASILLGFNSFDPKVQDAMVGGIDGYTLKRNRALELLAAAGLNAKNPTSLALLCTPITNANFDEILDIYKWGRERNIYVVTCPTMVSGRCSGEAAWAKITPSEQKLIGLYTEVYKFNLEKGIQTFGQIKSEGIAAYAGAHPCNQLACGMYVTLSGKVLRCPGDDITIFGDIWKDSLENIWRNSENFRRAGTFNCGCPPKMGKSFPERFFEKVLAKLENELEVTVK</sequence>
<comment type="caution">
    <text evidence="7">The sequence shown here is derived from an EMBL/GenBank/DDBJ whole genome shotgun (WGS) entry which is preliminary data.</text>
</comment>
<dbReference type="InterPro" id="IPR007197">
    <property type="entry name" value="rSAM"/>
</dbReference>
<dbReference type="GO" id="GO:0003824">
    <property type="term" value="F:catalytic activity"/>
    <property type="evidence" value="ECO:0007669"/>
    <property type="project" value="InterPro"/>
</dbReference>
<accession>A0A7J4J122</accession>
<dbReference type="CDD" id="cd21109">
    <property type="entry name" value="SPASM"/>
    <property type="match status" value="1"/>
</dbReference>
<keyword evidence="1" id="KW-0949">S-adenosyl-L-methionine</keyword>
<dbReference type="Pfam" id="PF04055">
    <property type="entry name" value="Radical_SAM"/>
    <property type="match status" value="1"/>
</dbReference>
<keyword evidence="2" id="KW-0479">Metal-binding</keyword>
<dbReference type="AlphaFoldDB" id="A0A7J4J122"/>
<dbReference type="PANTHER" id="PTHR11228:SF34">
    <property type="entry name" value="TUNGSTEN-CONTAINING ALDEHYDE FERREDOXIN OXIDOREDUCTASE COFACTOR MODIFYING PROTEIN"/>
    <property type="match status" value="1"/>
</dbReference>
<dbReference type="InterPro" id="IPR013785">
    <property type="entry name" value="Aldolase_TIM"/>
</dbReference>
<proteinExistence type="predicted"/>
<dbReference type="SFLD" id="SFLDG01067">
    <property type="entry name" value="SPASM/twitch_domain_containing"/>
    <property type="match status" value="1"/>
</dbReference>
<evidence type="ECO:0000259" key="6">
    <source>
        <dbReference type="Pfam" id="PF13186"/>
    </source>
</evidence>
<dbReference type="Gene3D" id="3.20.20.70">
    <property type="entry name" value="Aldolase class I"/>
    <property type="match status" value="1"/>
</dbReference>
<protein>
    <submittedName>
        <fullName evidence="7">Radical SAM protein</fullName>
    </submittedName>
</protein>
<keyword evidence="3" id="KW-0408">Iron</keyword>
<evidence type="ECO:0000256" key="1">
    <source>
        <dbReference type="ARBA" id="ARBA00022691"/>
    </source>
</evidence>
<dbReference type="SUPFAM" id="SSF102114">
    <property type="entry name" value="Radical SAM enzymes"/>
    <property type="match status" value="1"/>
</dbReference>
<dbReference type="GO" id="GO:0051536">
    <property type="term" value="F:iron-sulfur cluster binding"/>
    <property type="evidence" value="ECO:0007669"/>
    <property type="project" value="UniProtKB-KW"/>
</dbReference>